<dbReference type="Proteomes" id="UP000015105">
    <property type="component" value="Chromosome 7D"/>
</dbReference>
<dbReference type="EnsemblPlants" id="AET7Gv20759700.1">
    <property type="protein sequence ID" value="AET7Gv20759700.1"/>
    <property type="gene ID" value="AET7Gv20759700"/>
</dbReference>
<sequence length="109" mass="12593">QVNKVYSCQLNTTDKLIILIKHLAWSRQNGFTGSGFIDRQQTLHILSDHNDKLHACQPGWSTKYHRNAQHRNDNASHPRERSFTFQCSSSELCCRLSRCTNPMISWCSS</sequence>
<reference evidence="1" key="5">
    <citation type="journal article" date="2021" name="G3 (Bethesda)">
        <title>Aegilops tauschii genome assembly Aet v5.0 features greater sequence contiguity and improved annotation.</title>
        <authorList>
            <person name="Wang L."/>
            <person name="Zhu T."/>
            <person name="Rodriguez J.C."/>
            <person name="Deal K.R."/>
            <person name="Dubcovsky J."/>
            <person name="McGuire P.E."/>
            <person name="Lux T."/>
            <person name="Spannagl M."/>
            <person name="Mayer K.F.X."/>
            <person name="Baldrich P."/>
            <person name="Meyers B.C."/>
            <person name="Huo N."/>
            <person name="Gu Y.Q."/>
            <person name="Zhou H."/>
            <person name="Devos K.M."/>
            <person name="Bennetzen J.L."/>
            <person name="Unver T."/>
            <person name="Budak H."/>
            <person name="Gulick P.J."/>
            <person name="Galiba G."/>
            <person name="Kalapos B."/>
            <person name="Nelson D.R."/>
            <person name="Li P."/>
            <person name="You F.M."/>
            <person name="Luo M.C."/>
            <person name="Dvorak J."/>
        </authorList>
    </citation>
    <scope>NUCLEOTIDE SEQUENCE [LARGE SCALE GENOMIC DNA]</scope>
    <source>
        <strain evidence="1">cv. AL8/78</strain>
    </source>
</reference>
<accession>A0A453RYT9</accession>
<evidence type="ECO:0000313" key="2">
    <source>
        <dbReference type="Proteomes" id="UP000015105"/>
    </source>
</evidence>
<dbReference type="AlphaFoldDB" id="A0A453RYT9"/>
<organism evidence="1 2">
    <name type="scientific">Aegilops tauschii subsp. strangulata</name>
    <name type="common">Goatgrass</name>
    <dbReference type="NCBI Taxonomy" id="200361"/>
    <lineage>
        <taxon>Eukaryota</taxon>
        <taxon>Viridiplantae</taxon>
        <taxon>Streptophyta</taxon>
        <taxon>Embryophyta</taxon>
        <taxon>Tracheophyta</taxon>
        <taxon>Spermatophyta</taxon>
        <taxon>Magnoliopsida</taxon>
        <taxon>Liliopsida</taxon>
        <taxon>Poales</taxon>
        <taxon>Poaceae</taxon>
        <taxon>BOP clade</taxon>
        <taxon>Pooideae</taxon>
        <taxon>Triticodae</taxon>
        <taxon>Triticeae</taxon>
        <taxon>Triticinae</taxon>
        <taxon>Aegilops</taxon>
    </lineage>
</organism>
<name>A0A453RYT9_AEGTS</name>
<reference evidence="1" key="3">
    <citation type="journal article" date="2017" name="Nature">
        <title>Genome sequence of the progenitor of the wheat D genome Aegilops tauschii.</title>
        <authorList>
            <person name="Luo M.C."/>
            <person name="Gu Y.Q."/>
            <person name="Puiu D."/>
            <person name="Wang H."/>
            <person name="Twardziok S.O."/>
            <person name="Deal K.R."/>
            <person name="Huo N."/>
            <person name="Zhu T."/>
            <person name="Wang L."/>
            <person name="Wang Y."/>
            <person name="McGuire P.E."/>
            <person name="Liu S."/>
            <person name="Long H."/>
            <person name="Ramasamy R.K."/>
            <person name="Rodriguez J.C."/>
            <person name="Van S.L."/>
            <person name="Yuan L."/>
            <person name="Wang Z."/>
            <person name="Xia Z."/>
            <person name="Xiao L."/>
            <person name="Anderson O.D."/>
            <person name="Ouyang S."/>
            <person name="Liang Y."/>
            <person name="Zimin A.V."/>
            <person name="Pertea G."/>
            <person name="Qi P."/>
            <person name="Bennetzen J.L."/>
            <person name="Dai X."/>
            <person name="Dawson M.W."/>
            <person name="Muller H.G."/>
            <person name="Kugler K."/>
            <person name="Rivarola-Duarte L."/>
            <person name="Spannagl M."/>
            <person name="Mayer K.F.X."/>
            <person name="Lu F.H."/>
            <person name="Bevan M.W."/>
            <person name="Leroy P."/>
            <person name="Li P."/>
            <person name="You F.M."/>
            <person name="Sun Q."/>
            <person name="Liu Z."/>
            <person name="Lyons E."/>
            <person name="Wicker T."/>
            <person name="Salzberg S.L."/>
            <person name="Devos K.M."/>
            <person name="Dvorak J."/>
        </authorList>
    </citation>
    <scope>NUCLEOTIDE SEQUENCE [LARGE SCALE GENOMIC DNA]</scope>
    <source>
        <strain evidence="1">cv. AL8/78</strain>
    </source>
</reference>
<reference evidence="2" key="2">
    <citation type="journal article" date="2017" name="Nat. Plants">
        <title>The Aegilops tauschii genome reveals multiple impacts of transposons.</title>
        <authorList>
            <person name="Zhao G."/>
            <person name="Zou C."/>
            <person name="Li K."/>
            <person name="Wang K."/>
            <person name="Li T."/>
            <person name="Gao L."/>
            <person name="Zhang X."/>
            <person name="Wang H."/>
            <person name="Yang Z."/>
            <person name="Liu X."/>
            <person name="Jiang W."/>
            <person name="Mao L."/>
            <person name="Kong X."/>
            <person name="Jiao Y."/>
            <person name="Jia J."/>
        </authorList>
    </citation>
    <scope>NUCLEOTIDE SEQUENCE [LARGE SCALE GENOMIC DNA]</scope>
    <source>
        <strain evidence="2">cv. AL8/78</strain>
    </source>
</reference>
<evidence type="ECO:0000313" key="1">
    <source>
        <dbReference type="EnsemblPlants" id="AET7Gv20759700.1"/>
    </source>
</evidence>
<keyword evidence="2" id="KW-1185">Reference proteome</keyword>
<proteinExistence type="predicted"/>
<protein>
    <submittedName>
        <fullName evidence="1">Uncharacterized protein</fullName>
    </submittedName>
</protein>
<reference evidence="1" key="4">
    <citation type="submission" date="2019-03" db="UniProtKB">
        <authorList>
            <consortium name="EnsemblPlants"/>
        </authorList>
    </citation>
    <scope>IDENTIFICATION</scope>
</reference>
<dbReference type="Gramene" id="AET7Gv20759700.1">
    <property type="protein sequence ID" value="AET7Gv20759700.1"/>
    <property type="gene ID" value="AET7Gv20759700"/>
</dbReference>
<reference evidence="2" key="1">
    <citation type="journal article" date="2014" name="Science">
        <title>Ancient hybridizations among the ancestral genomes of bread wheat.</title>
        <authorList>
            <consortium name="International Wheat Genome Sequencing Consortium,"/>
            <person name="Marcussen T."/>
            <person name="Sandve S.R."/>
            <person name="Heier L."/>
            <person name="Spannagl M."/>
            <person name="Pfeifer M."/>
            <person name="Jakobsen K.S."/>
            <person name="Wulff B.B."/>
            <person name="Steuernagel B."/>
            <person name="Mayer K.F."/>
            <person name="Olsen O.A."/>
        </authorList>
    </citation>
    <scope>NUCLEOTIDE SEQUENCE [LARGE SCALE GENOMIC DNA]</scope>
    <source>
        <strain evidence="2">cv. AL8/78</strain>
    </source>
</reference>